<proteinExistence type="predicted"/>
<dbReference type="EMBL" id="CAJFCW020000004">
    <property type="protein sequence ID" value="CAG9113600.1"/>
    <property type="molecule type" value="Genomic_DNA"/>
</dbReference>
<evidence type="ECO:0000313" key="2">
    <source>
        <dbReference type="EMBL" id="CAD5220376.1"/>
    </source>
</evidence>
<dbReference type="AlphaFoldDB" id="A0A811KZR6"/>
<dbReference type="Proteomes" id="UP000783686">
    <property type="component" value="Unassembled WGS sequence"/>
</dbReference>
<keyword evidence="1" id="KW-0732">Signal</keyword>
<evidence type="ECO:0000256" key="1">
    <source>
        <dbReference type="SAM" id="SignalP"/>
    </source>
</evidence>
<evidence type="ECO:0000313" key="3">
    <source>
        <dbReference type="Proteomes" id="UP000614601"/>
    </source>
</evidence>
<reference evidence="2" key="1">
    <citation type="submission" date="2020-09" db="EMBL/GenBank/DDBJ databases">
        <authorList>
            <person name="Kikuchi T."/>
        </authorList>
    </citation>
    <scope>NUCLEOTIDE SEQUENCE</scope>
    <source>
        <strain evidence="2">SH1</strain>
    </source>
</reference>
<keyword evidence="3" id="KW-1185">Reference proteome</keyword>
<feature type="signal peptide" evidence="1">
    <location>
        <begin position="1"/>
        <end position="21"/>
    </location>
</feature>
<protein>
    <submittedName>
        <fullName evidence="2">Uncharacterized protein</fullName>
    </submittedName>
</protein>
<dbReference type="Proteomes" id="UP000614601">
    <property type="component" value="Unassembled WGS sequence"/>
</dbReference>
<accession>A0A811KZR6</accession>
<organism evidence="2 3">
    <name type="scientific">Bursaphelenchus okinawaensis</name>
    <dbReference type="NCBI Taxonomy" id="465554"/>
    <lineage>
        <taxon>Eukaryota</taxon>
        <taxon>Metazoa</taxon>
        <taxon>Ecdysozoa</taxon>
        <taxon>Nematoda</taxon>
        <taxon>Chromadorea</taxon>
        <taxon>Rhabditida</taxon>
        <taxon>Tylenchina</taxon>
        <taxon>Tylenchomorpha</taxon>
        <taxon>Aphelenchoidea</taxon>
        <taxon>Aphelenchoididae</taxon>
        <taxon>Bursaphelenchus</taxon>
    </lineage>
</organism>
<gene>
    <name evidence="2" type="ORF">BOKJ2_LOCUS8913</name>
</gene>
<name>A0A811KZR6_9BILA</name>
<feature type="chain" id="PRO_5035595225" evidence="1">
    <location>
        <begin position="22"/>
        <end position="119"/>
    </location>
</feature>
<dbReference type="EMBL" id="CAJFDH010000004">
    <property type="protein sequence ID" value="CAD5220376.1"/>
    <property type="molecule type" value="Genomic_DNA"/>
</dbReference>
<comment type="caution">
    <text evidence="2">The sequence shown here is derived from an EMBL/GenBank/DDBJ whole genome shotgun (WGS) entry which is preliminary data.</text>
</comment>
<sequence length="119" mass="13606">MTKGGFIFCFIFLLYLKGILAIDEYIYNEKPPISTLSRLSVQRDVKNTSINQTNYGYDDGESMVLKTILKLRSELRKDFENSSVQGSITSEVRALYSSAQCPSVTLTFLVFPLVVRYLW</sequence>